<dbReference type="Gene3D" id="3.90.70.80">
    <property type="match status" value="1"/>
</dbReference>
<comment type="caution">
    <text evidence="1">The sequence shown here is derived from an EMBL/GenBank/DDBJ whole genome shotgun (WGS) entry which is preliminary data.</text>
</comment>
<keyword evidence="2" id="KW-1185">Reference proteome</keyword>
<dbReference type="Proteomes" id="UP001158986">
    <property type="component" value="Unassembled WGS sequence"/>
</dbReference>
<protein>
    <submittedName>
        <fullName evidence="1">Uncharacterized protein</fullName>
    </submittedName>
</protein>
<name>A0ABN8D6U2_9STRA</name>
<dbReference type="CDD" id="cd22744">
    <property type="entry name" value="OTU"/>
    <property type="match status" value="1"/>
</dbReference>
<gene>
    <name evidence="1" type="ORF">PBS001_LOCUS6627</name>
</gene>
<dbReference type="EMBL" id="CAKLCB010000330">
    <property type="protein sequence ID" value="CAH0520126.1"/>
    <property type="molecule type" value="Genomic_DNA"/>
</dbReference>
<accession>A0ABN8D6U2</accession>
<evidence type="ECO:0000313" key="1">
    <source>
        <dbReference type="EMBL" id="CAH0520126.1"/>
    </source>
</evidence>
<reference evidence="1 2" key="1">
    <citation type="submission" date="2021-11" db="EMBL/GenBank/DDBJ databases">
        <authorList>
            <person name="Islam A."/>
            <person name="Islam S."/>
            <person name="Flora M.S."/>
            <person name="Rahman M."/>
            <person name="Ziaur R.M."/>
            <person name="Epstein J.H."/>
            <person name="Hassan M."/>
            <person name="Klassen M."/>
            <person name="Woodard K."/>
            <person name="Webb A."/>
            <person name="Webby R.J."/>
            <person name="El Zowalaty M.E."/>
        </authorList>
    </citation>
    <scope>NUCLEOTIDE SEQUENCE [LARGE SCALE GENOMIC DNA]</scope>
    <source>
        <strain evidence="1">Pbs1</strain>
    </source>
</reference>
<sequence length="306" mass="34395">MYSITAHSGAKTDGENNLDISKLKKQVAGTSSQRANAVPFIAFPAPLVEQQYLIADLIKGSHDSKVFVPFCTDSRWQIPMQIGMTGAEFLAQYGLQIAPTPATGNGQYYAVTMSLLDIQFDTSNHIEELEQMTRHLKEGIKQASRHAYEVEFPHDIRQAILVSTQLDIDDQELKVPETAEESNLLFQQYIDDIARSPSSISSYVPVEQWGTEVTLRMMAKLLQQPIFVIIASPDLQATPNFQVYQPERVAKSGFMLDTVEAYYIAGSKSEQWFSRLQHVCRDSDSMTNSPIVLLYINFYYSALSCN</sequence>
<organism evidence="1 2">
    <name type="scientific">Peronospora belbahrii</name>
    <dbReference type="NCBI Taxonomy" id="622444"/>
    <lineage>
        <taxon>Eukaryota</taxon>
        <taxon>Sar</taxon>
        <taxon>Stramenopiles</taxon>
        <taxon>Oomycota</taxon>
        <taxon>Peronosporomycetes</taxon>
        <taxon>Peronosporales</taxon>
        <taxon>Peronosporaceae</taxon>
        <taxon>Peronospora</taxon>
    </lineage>
</organism>
<evidence type="ECO:0000313" key="2">
    <source>
        <dbReference type="Proteomes" id="UP001158986"/>
    </source>
</evidence>
<proteinExistence type="predicted"/>